<feature type="compositionally biased region" description="Basic and acidic residues" evidence="1">
    <location>
        <begin position="56"/>
        <end position="67"/>
    </location>
</feature>
<dbReference type="Proteomes" id="UP001419268">
    <property type="component" value="Unassembled WGS sequence"/>
</dbReference>
<keyword evidence="3" id="KW-1185">Reference proteome</keyword>
<feature type="region of interest" description="Disordered" evidence="1">
    <location>
        <begin position="182"/>
        <end position="210"/>
    </location>
</feature>
<protein>
    <submittedName>
        <fullName evidence="2">Uncharacterized protein</fullName>
    </submittedName>
</protein>
<feature type="region of interest" description="Disordered" evidence="1">
    <location>
        <begin position="26"/>
        <end position="67"/>
    </location>
</feature>
<sequence length="226" mass="24821">MHDYNGTSTIEPIADELTGAVTITGGQNTVTRDGRQPHVSESDGDTDQTGIQNFDTNRENQRPQDERTHGIVIGERESGVVMNRGDINASRDGWPRSPAEATNIARTGAKETQLIGLSPSFGPGPIRAVMEVTEQADRCNCFLSNLIDFNSPAKEKTGSNENVDLALSLGEDIHTEVRRPTIPIDTTGPEQEEAQVQATPQPARSKESIREAEIQGWRTFLEDYYK</sequence>
<dbReference type="EMBL" id="JBBNAG010000008">
    <property type="protein sequence ID" value="KAK9111193.1"/>
    <property type="molecule type" value="Genomic_DNA"/>
</dbReference>
<organism evidence="2 3">
    <name type="scientific">Stephania cephalantha</name>
    <dbReference type="NCBI Taxonomy" id="152367"/>
    <lineage>
        <taxon>Eukaryota</taxon>
        <taxon>Viridiplantae</taxon>
        <taxon>Streptophyta</taxon>
        <taxon>Embryophyta</taxon>
        <taxon>Tracheophyta</taxon>
        <taxon>Spermatophyta</taxon>
        <taxon>Magnoliopsida</taxon>
        <taxon>Ranunculales</taxon>
        <taxon>Menispermaceae</taxon>
        <taxon>Menispermoideae</taxon>
        <taxon>Cissampelideae</taxon>
        <taxon>Stephania</taxon>
    </lineage>
</organism>
<evidence type="ECO:0000313" key="2">
    <source>
        <dbReference type="EMBL" id="KAK9111193.1"/>
    </source>
</evidence>
<dbReference type="AlphaFoldDB" id="A0AAP0I9J7"/>
<comment type="caution">
    <text evidence="2">The sequence shown here is derived from an EMBL/GenBank/DDBJ whole genome shotgun (WGS) entry which is preliminary data.</text>
</comment>
<evidence type="ECO:0000313" key="3">
    <source>
        <dbReference type="Proteomes" id="UP001419268"/>
    </source>
</evidence>
<feature type="compositionally biased region" description="Basic and acidic residues" evidence="1">
    <location>
        <begin position="32"/>
        <end position="41"/>
    </location>
</feature>
<gene>
    <name evidence="2" type="ORF">Scep_018712</name>
</gene>
<reference evidence="2 3" key="1">
    <citation type="submission" date="2024-01" db="EMBL/GenBank/DDBJ databases">
        <title>Genome assemblies of Stephania.</title>
        <authorList>
            <person name="Yang L."/>
        </authorList>
    </citation>
    <scope>NUCLEOTIDE SEQUENCE [LARGE SCALE GENOMIC DNA]</scope>
    <source>
        <strain evidence="2">JXDWG</strain>
        <tissue evidence="2">Leaf</tissue>
    </source>
</reference>
<evidence type="ECO:0000256" key="1">
    <source>
        <dbReference type="SAM" id="MobiDB-lite"/>
    </source>
</evidence>
<proteinExistence type="predicted"/>
<accession>A0AAP0I9J7</accession>
<name>A0AAP0I9J7_9MAGN</name>